<protein>
    <recommendedName>
        <fullName evidence="4">SAM domain-containing protein</fullName>
    </recommendedName>
</protein>
<evidence type="ECO:0000256" key="1">
    <source>
        <dbReference type="SAM" id="MobiDB-lite"/>
    </source>
</evidence>
<feature type="region of interest" description="Disordered" evidence="1">
    <location>
        <begin position="46"/>
        <end position="111"/>
    </location>
</feature>
<accession>A0A6G0W8T1</accession>
<proteinExistence type="predicted"/>
<keyword evidence="3" id="KW-1185">Reference proteome</keyword>
<reference evidence="2 3" key="1">
    <citation type="submission" date="2019-07" db="EMBL/GenBank/DDBJ databases">
        <title>Genomics analysis of Aphanomyces spp. identifies a new class of oomycete effector associated with host adaptation.</title>
        <authorList>
            <person name="Gaulin E."/>
        </authorList>
    </citation>
    <scope>NUCLEOTIDE SEQUENCE [LARGE SCALE GENOMIC DNA]</scope>
    <source>
        <strain evidence="2 3">ATCC 201684</strain>
    </source>
</reference>
<dbReference type="Proteomes" id="UP000481153">
    <property type="component" value="Unassembled WGS sequence"/>
</dbReference>
<comment type="caution">
    <text evidence="2">The sequence shown here is derived from an EMBL/GenBank/DDBJ whole genome shotgun (WGS) entry which is preliminary data.</text>
</comment>
<sequence>MDGRCLCELKEDNIKSAIESLGIKDEGHIEAISRFLTVFKQQQEASQATASVLPSKAARTPHRRTSIGHSIEKQKSTRQALADVHAALQAIESPPPRTEEQPTLDPPPSTT</sequence>
<evidence type="ECO:0000313" key="3">
    <source>
        <dbReference type="Proteomes" id="UP000481153"/>
    </source>
</evidence>
<evidence type="ECO:0000313" key="2">
    <source>
        <dbReference type="EMBL" id="KAF0722564.1"/>
    </source>
</evidence>
<name>A0A6G0W8T1_9STRA</name>
<dbReference type="AlphaFoldDB" id="A0A6G0W8T1"/>
<dbReference type="EMBL" id="VJMJ01000330">
    <property type="protein sequence ID" value="KAF0722564.1"/>
    <property type="molecule type" value="Genomic_DNA"/>
</dbReference>
<organism evidence="2 3">
    <name type="scientific">Aphanomyces euteiches</name>
    <dbReference type="NCBI Taxonomy" id="100861"/>
    <lineage>
        <taxon>Eukaryota</taxon>
        <taxon>Sar</taxon>
        <taxon>Stramenopiles</taxon>
        <taxon>Oomycota</taxon>
        <taxon>Saprolegniomycetes</taxon>
        <taxon>Saprolegniales</taxon>
        <taxon>Verrucalvaceae</taxon>
        <taxon>Aphanomyces</taxon>
    </lineage>
</organism>
<gene>
    <name evidence="2" type="ORF">Ae201684_018298</name>
</gene>
<evidence type="ECO:0008006" key="4">
    <source>
        <dbReference type="Google" id="ProtNLM"/>
    </source>
</evidence>
<dbReference type="VEuPathDB" id="FungiDB:AeMF1_010857"/>